<evidence type="ECO:0000256" key="1">
    <source>
        <dbReference type="ARBA" id="ARBA00001913"/>
    </source>
</evidence>
<dbReference type="PROSITE" id="PS51017">
    <property type="entry name" value="CCT"/>
    <property type="match status" value="1"/>
</dbReference>
<dbReference type="GO" id="GO:0005509">
    <property type="term" value="F:calcium ion binding"/>
    <property type="evidence" value="ECO:0007669"/>
    <property type="project" value="InterPro"/>
</dbReference>
<dbReference type="OrthoDB" id="8118055at2759"/>
<comment type="pathway">
    <text evidence="3">Protein modification; protein glycosylation.</text>
</comment>
<comment type="cofactor">
    <cofactor evidence="1 11">
        <name>Ca(2+)</name>
        <dbReference type="ChEBI" id="CHEBI:29108"/>
    </cofactor>
</comment>
<dbReference type="PROSITE" id="PS00344">
    <property type="entry name" value="GATA_ZN_FINGER_1"/>
    <property type="match status" value="1"/>
</dbReference>
<dbReference type="Gene3D" id="1.50.10.10">
    <property type="match status" value="2"/>
</dbReference>
<dbReference type="AlphaFoldDB" id="A0A6A4MGT9"/>
<keyword evidence="12" id="KW-0863">Zinc-finger</keyword>
<dbReference type="GO" id="GO:0043565">
    <property type="term" value="F:sequence-specific DNA binding"/>
    <property type="evidence" value="ECO:0007669"/>
    <property type="project" value="InterPro"/>
</dbReference>
<evidence type="ECO:0000313" key="21">
    <source>
        <dbReference type="Proteomes" id="UP000428333"/>
    </source>
</evidence>
<protein>
    <recommendedName>
        <fullName evidence="14">alpha-1,2-Mannosidase</fullName>
        <ecNumber evidence="14">3.2.1.-</ecNumber>
    </recommendedName>
</protein>
<dbReference type="InterPro" id="IPR010402">
    <property type="entry name" value="CCT_domain"/>
</dbReference>
<dbReference type="GO" id="GO:0008270">
    <property type="term" value="F:zinc ion binding"/>
    <property type="evidence" value="ECO:0007669"/>
    <property type="project" value="UniProtKB-KW"/>
</dbReference>
<evidence type="ECO:0000256" key="7">
    <source>
        <dbReference type="ARBA" id="ARBA00023125"/>
    </source>
</evidence>
<evidence type="ECO:0000256" key="6">
    <source>
        <dbReference type="ARBA" id="ARBA00023015"/>
    </source>
</evidence>
<evidence type="ECO:0000256" key="4">
    <source>
        <dbReference type="ARBA" id="ARBA00007658"/>
    </source>
</evidence>
<feature type="compositionally biased region" description="Polar residues" evidence="16">
    <location>
        <begin position="175"/>
        <end position="193"/>
    </location>
</feature>
<feature type="region of interest" description="Disordered" evidence="16">
    <location>
        <begin position="157"/>
        <end position="193"/>
    </location>
</feature>
<gene>
    <name evidence="20" type="ORF">C3L33_00039</name>
</gene>
<feature type="domain" description="CCT" evidence="19">
    <location>
        <begin position="124"/>
        <end position="166"/>
    </location>
</feature>
<evidence type="ECO:0000256" key="10">
    <source>
        <dbReference type="ARBA" id="ARBA00023242"/>
    </source>
</evidence>
<comment type="caution">
    <text evidence="20">The sequence shown here is derived from an EMBL/GenBank/DDBJ whole genome shotgun (WGS) entry which is preliminary data.</text>
</comment>
<evidence type="ECO:0000256" key="14">
    <source>
        <dbReference type="RuleBase" id="RU361193"/>
    </source>
</evidence>
<keyword evidence="11" id="KW-0106">Calcium</keyword>
<dbReference type="GO" id="GO:0005634">
    <property type="term" value="C:nucleus"/>
    <property type="evidence" value="ECO:0007669"/>
    <property type="project" value="UniProtKB-SubCell"/>
</dbReference>
<feature type="binding site" evidence="11">
    <location>
        <position position="841"/>
    </location>
    <ligand>
        <name>Ca(2+)</name>
        <dbReference type="ChEBI" id="CHEBI:29108"/>
    </ligand>
</feature>
<dbReference type="InterPro" id="IPR000679">
    <property type="entry name" value="Znf_GATA"/>
</dbReference>
<dbReference type="PANTHER" id="PTHR11742:SF6">
    <property type="entry name" value="MANNOSYL-OLIGOSACCHARIDE ALPHA-1,2-MANNOSIDASE IA-RELATED"/>
    <property type="match status" value="1"/>
</dbReference>
<dbReference type="GO" id="GO:0000139">
    <property type="term" value="C:Golgi membrane"/>
    <property type="evidence" value="ECO:0007669"/>
    <property type="project" value="TreeGrafter"/>
</dbReference>
<evidence type="ECO:0000256" key="8">
    <source>
        <dbReference type="ARBA" id="ARBA00023157"/>
    </source>
</evidence>
<dbReference type="Proteomes" id="UP000428333">
    <property type="component" value="Linkage Group LG01"/>
</dbReference>
<dbReference type="InterPro" id="IPR036026">
    <property type="entry name" value="Seven-hairpin_glycosidases"/>
</dbReference>
<dbReference type="GO" id="GO:0005783">
    <property type="term" value="C:endoplasmic reticulum"/>
    <property type="evidence" value="ECO:0007669"/>
    <property type="project" value="TreeGrafter"/>
</dbReference>
<keyword evidence="17" id="KW-0472">Membrane</keyword>
<feature type="domain" description="GATA-type" evidence="18">
    <location>
        <begin position="194"/>
        <end position="242"/>
    </location>
</feature>
<evidence type="ECO:0000256" key="17">
    <source>
        <dbReference type="SAM" id="Phobius"/>
    </source>
</evidence>
<proteinExistence type="inferred from homology"/>
<keyword evidence="5 14" id="KW-0378">Hydrolase</keyword>
<dbReference type="GO" id="GO:0004571">
    <property type="term" value="F:mannosyl-oligosaccharide 1,2-alpha-mannosidase activity"/>
    <property type="evidence" value="ECO:0007669"/>
    <property type="project" value="InterPro"/>
</dbReference>
<keyword evidence="6" id="KW-0805">Transcription regulation</keyword>
<keyword evidence="9" id="KW-0804">Transcription</keyword>
<keyword evidence="17" id="KW-1133">Transmembrane helix</keyword>
<keyword evidence="8" id="KW-1015">Disulfide bond</keyword>
<dbReference type="InterPro" id="IPR013088">
    <property type="entry name" value="Znf_NHR/GATA"/>
</dbReference>
<dbReference type="Pfam" id="PF00320">
    <property type="entry name" value="GATA"/>
    <property type="match status" value="1"/>
</dbReference>
<keyword evidence="7" id="KW-0238">DNA-binding</keyword>
<feature type="non-terminal residue" evidence="20">
    <location>
        <position position="1"/>
    </location>
</feature>
<evidence type="ECO:0000256" key="16">
    <source>
        <dbReference type="SAM" id="MobiDB-lite"/>
    </source>
</evidence>
<evidence type="ECO:0000256" key="11">
    <source>
        <dbReference type="PIRSR" id="PIRSR601382-2"/>
    </source>
</evidence>
<dbReference type="CDD" id="cd00202">
    <property type="entry name" value="ZnF_GATA"/>
    <property type="match status" value="1"/>
</dbReference>
<dbReference type="Gene3D" id="3.30.50.10">
    <property type="entry name" value="Erythroid Transcription Factor GATA-1, subunit A"/>
    <property type="match status" value="1"/>
</dbReference>
<evidence type="ECO:0000256" key="12">
    <source>
        <dbReference type="PROSITE-ProRule" id="PRU00094"/>
    </source>
</evidence>
<dbReference type="GO" id="GO:0006355">
    <property type="term" value="P:regulation of DNA-templated transcription"/>
    <property type="evidence" value="ECO:0007669"/>
    <property type="project" value="InterPro"/>
</dbReference>
<evidence type="ECO:0000256" key="5">
    <source>
        <dbReference type="ARBA" id="ARBA00022801"/>
    </source>
</evidence>
<accession>A0A6A4MGT9</accession>
<feature type="transmembrane region" description="Helical" evidence="17">
    <location>
        <begin position="60"/>
        <end position="89"/>
    </location>
</feature>
<evidence type="ECO:0000313" key="20">
    <source>
        <dbReference type="EMBL" id="KAE9468052.1"/>
    </source>
</evidence>
<dbReference type="PROSITE" id="PS50114">
    <property type="entry name" value="GATA_ZN_FINGER_2"/>
    <property type="match status" value="1"/>
</dbReference>
<dbReference type="EMBL" id="QEFC01000001">
    <property type="protein sequence ID" value="KAE9468052.1"/>
    <property type="molecule type" value="Genomic_DNA"/>
</dbReference>
<comment type="subcellular location">
    <subcellularLocation>
        <location evidence="2 13">Nucleus</location>
    </subcellularLocation>
</comment>
<evidence type="ECO:0000256" key="3">
    <source>
        <dbReference type="ARBA" id="ARBA00004922"/>
    </source>
</evidence>
<evidence type="ECO:0000259" key="18">
    <source>
        <dbReference type="PROSITE" id="PS50114"/>
    </source>
</evidence>
<evidence type="ECO:0000256" key="15">
    <source>
        <dbReference type="SAM" id="Coils"/>
    </source>
</evidence>
<keyword evidence="12" id="KW-0862">Zinc</keyword>
<dbReference type="InterPro" id="IPR012341">
    <property type="entry name" value="6hp_glycosidase-like_sf"/>
</dbReference>
<dbReference type="Pfam" id="PF06203">
    <property type="entry name" value="CCT"/>
    <property type="match status" value="1"/>
</dbReference>
<organism evidence="20 21">
    <name type="scientific">Rhododendron williamsianum</name>
    <dbReference type="NCBI Taxonomy" id="262921"/>
    <lineage>
        <taxon>Eukaryota</taxon>
        <taxon>Viridiplantae</taxon>
        <taxon>Streptophyta</taxon>
        <taxon>Embryophyta</taxon>
        <taxon>Tracheophyta</taxon>
        <taxon>Spermatophyta</taxon>
        <taxon>Magnoliopsida</taxon>
        <taxon>eudicotyledons</taxon>
        <taxon>Gunneridae</taxon>
        <taxon>Pentapetalae</taxon>
        <taxon>asterids</taxon>
        <taxon>Ericales</taxon>
        <taxon>Ericaceae</taxon>
        <taxon>Ericoideae</taxon>
        <taxon>Rhodoreae</taxon>
        <taxon>Rhododendron</taxon>
    </lineage>
</organism>
<sequence length="882" mass="98957">MDGIDESQARMRMTDEHQAIHHPGHYIQEHDHHVLHHLSNGNGMEHDDNGGGSEDMEGKFILIMGISLIIIMRWWLMAAVIVQAVLLLLGGREVPPNIPAIPLSSHQNTRGMSSTPQISSVPQRLASLMRFREKRKERNFDKKIRYTVRKEVALRMQRNKGQFTSSKPNHDESASAVTSWDSNQTWASDGSGSQQQDIVCRHCGVSEKSTPMMRRGPEGPRTLCNACGLMWANKGTLRDLSKAAPQSGQNPSLSQNEDQIGVEPMEIYNPAYYLKRPKRLALLFILFVSASLFFWDRHTLVADHEEEVSKLNEELIRLQNMLEDLNINKGVSGGKMGKKDVIDDPINIQRREKVKDAMIHAWSSYEKYAWGNDELQPQTKNGVDSFGGLGATLIDSLDTLYIMGLHEQFQRAREFSAFEHLDIHFTHSTRPTCSFSWDFFLLNSGSMIVAGGGAEDLSQVVGGLLSAYDLSGDKVFLEKAKDIADRLLPAWDTPSGIPRNIINLAHGNAHNPSWTGGESILADSATEQLEFIALSQRTGDPKYQQKGPEIDTSMFQVENVILQLNKTFPADGLLGIYLDPNRGTTSYSTITFGAMGDSFYEYLLKAWIQGNKTAAVKHYREMWETSMKGLQSLVRKSTPSSFTYICEKTGDAIKDKMDELACFAPGMIALGASGSGPDDSQKFLSLAEEKRMYIHAMKFRSLLGDAFRPTTATLLPAGLLHHSPKFPLILLFLCLLGRAIISIRHERGYIMEHIATRDGGIALLPLAIDWQQDISRVGWNIFEAFEKNSRVEAGYVGLKDVNSGVKDNMMQSFFLAETLKYFYLLYSPSSVISLDEWVFNTEAHPLKIVTRHDQVQNYGGLDKHNKPVDRSRGRKEGRYVDH</sequence>
<keyword evidence="21" id="KW-1185">Reference proteome</keyword>
<reference evidence="20 21" key="1">
    <citation type="journal article" date="2019" name="Genome Biol. Evol.">
        <title>The Rhododendron genome and chromosomal organization provide insight into shared whole-genome duplications across the heath family (Ericaceae).</title>
        <authorList>
            <person name="Soza V.L."/>
            <person name="Lindsley D."/>
            <person name="Waalkes A."/>
            <person name="Ramage E."/>
            <person name="Patwardhan R.P."/>
            <person name="Burton J.N."/>
            <person name="Adey A."/>
            <person name="Kumar A."/>
            <person name="Qiu R."/>
            <person name="Shendure J."/>
            <person name="Hall B."/>
        </authorList>
    </citation>
    <scope>NUCLEOTIDE SEQUENCE [LARGE SCALE GENOMIC DNA]</scope>
    <source>
        <strain evidence="20">RSF 1966-606</strain>
    </source>
</reference>
<feature type="region of interest" description="Disordered" evidence="16">
    <location>
        <begin position="857"/>
        <end position="882"/>
    </location>
</feature>
<dbReference type="SMART" id="SM00401">
    <property type="entry name" value="ZnF_GATA"/>
    <property type="match status" value="1"/>
</dbReference>
<keyword evidence="10 13" id="KW-0539">Nucleus</keyword>
<keyword evidence="14" id="KW-0326">Glycosidase</keyword>
<feature type="compositionally biased region" description="Basic and acidic residues" evidence="16">
    <location>
        <begin position="861"/>
        <end position="882"/>
    </location>
</feature>
<evidence type="ECO:0000259" key="19">
    <source>
        <dbReference type="PROSITE" id="PS51017"/>
    </source>
</evidence>
<dbReference type="Pfam" id="PF01532">
    <property type="entry name" value="Glyco_hydro_47"/>
    <property type="match status" value="2"/>
</dbReference>
<dbReference type="GO" id="GO:0005975">
    <property type="term" value="P:carbohydrate metabolic process"/>
    <property type="evidence" value="ECO:0007669"/>
    <property type="project" value="InterPro"/>
</dbReference>
<comment type="similarity">
    <text evidence="4 14">Belongs to the glycosyl hydrolase 47 family.</text>
</comment>
<dbReference type="SUPFAM" id="SSF57716">
    <property type="entry name" value="Glucocorticoid receptor-like (DNA-binding domain)"/>
    <property type="match status" value="1"/>
</dbReference>
<evidence type="ECO:0000256" key="9">
    <source>
        <dbReference type="ARBA" id="ARBA00023163"/>
    </source>
</evidence>
<keyword evidence="15" id="KW-0175">Coiled coil</keyword>
<dbReference type="PRINTS" id="PR00747">
    <property type="entry name" value="GLYHDRLASE47"/>
</dbReference>
<keyword evidence="17" id="KW-0812">Transmembrane</keyword>
<name>A0A6A4MGT9_9ERIC</name>
<dbReference type="PANTHER" id="PTHR11742">
    <property type="entry name" value="MANNOSYL-OLIGOSACCHARIDE ALPHA-1,2-MANNOSIDASE-RELATED"/>
    <property type="match status" value="1"/>
</dbReference>
<dbReference type="InterPro" id="IPR001382">
    <property type="entry name" value="Glyco_hydro_47"/>
</dbReference>
<dbReference type="InterPro" id="IPR050749">
    <property type="entry name" value="Glycosyl_Hydrolase_47"/>
</dbReference>
<evidence type="ECO:0000256" key="13">
    <source>
        <dbReference type="PROSITE-ProRule" id="PRU00357"/>
    </source>
</evidence>
<dbReference type="SUPFAM" id="SSF48225">
    <property type="entry name" value="Seven-hairpin glycosidases"/>
    <property type="match status" value="1"/>
</dbReference>
<evidence type="ECO:0000256" key="2">
    <source>
        <dbReference type="ARBA" id="ARBA00004123"/>
    </source>
</evidence>
<dbReference type="EC" id="3.2.1.-" evidence="14"/>
<feature type="coiled-coil region" evidence="15">
    <location>
        <begin position="301"/>
        <end position="328"/>
    </location>
</feature>
<keyword evidence="11" id="KW-0479">Metal-binding</keyword>